<sequence length="106" mass="11840">MLTGSRTSDAYLTLTNQNMLPTHGPPSGYILCLTFKKSILKPVLVESESPREFLVLGKRNTNTACYVPDNTFLLIIAFFGESTSLRSRDFISDSTHRRAQARNVAE</sequence>
<name>A0A0C2X7V1_AMAMK</name>
<protein>
    <submittedName>
        <fullName evidence="1">Uncharacterized protein</fullName>
    </submittedName>
</protein>
<evidence type="ECO:0000313" key="2">
    <source>
        <dbReference type="Proteomes" id="UP000054549"/>
    </source>
</evidence>
<dbReference type="HOGENOM" id="CLU_2222569_0_0_1"/>
<dbReference type="Proteomes" id="UP000054549">
    <property type="component" value="Unassembled WGS sequence"/>
</dbReference>
<reference evidence="1 2" key="1">
    <citation type="submission" date="2014-04" db="EMBL/GenBank/DDBJ databases">
        <title>Evolutionary Origins and Diversification of the Mycorrhizal Mutualists.</title>
        <authorList>
            <consortium name="DOE Joint Genome Institute"/>
            <consortium name="Mycorrhizal Genomics Consortium"/>
            <person name="Kohler A."/>
            <person name="Kuo A."/>
            <person name="Nagy L.G."/>
            <person name="Floudas D."/>
            <person name="Copeland A."/>
            <person name="Barry K.W."/>
            <person name="Cichocki N."/>
            <person name="Veneault-Fourrey C."/>
            <person name="LaButti K."/>
            <person name="Lindquist E.A."/>
            <person name="Lipzen A."/>
            <person name="Lundell T."/>
            <person name="Morin E."/>
            <person name="Murat C."/>
            <person name="Riley R."/>
            <person name="Ohm R."/>
            <person name="Sun H."/>
            <person name="Tunlid A."/>
            <person name="Henrissat B."/>
            <person name="Grigoriev I.V."/>
            <person name="Hibbett D.S."/>
            <person name="Martin F."/>
        </authorList>
    </citation>
    <scope>NUCLEOTIDE SEQUENCE [LARGE SCALE GENOMIC DNA]</scope>
    <source>
        <strain evidence="1 2">Koide BX008</strain>
    </source>
</reference>
<evidence type="ECO:0000313" key="1">
    <source>
        <dbReference type="EMBL" id="KIL70427.1"/>
    </source>
</evidence>
<organism evidence="1 2">
    <name type="scientific">Amanita muscaria (strain Koide BX008)</name>
    <dbReference type="NCBI Taxonomy" id="946122"/>
    <lineage>
        <taxon>Eukaryota</taxon>
        <taxon>Fungi</taxon>
        <taxon>Dikarya</taxon>
        <taxon>Basidiomycota</taxon>
        <taxon>Agaricomycotina</taxon>
        <taxon>Agaricomycetes</taxon>
        <taxon>Agaricomycetidae</taxon>
        <taxon>Agaricales</taxon>
        <taxon>Pluteineae</taxon>
        <taxon>Amanitaceae</taxon>
        <taxon>Amanita</taxon>
    </lineage>
</organism>
<dbReference type="AlphaFoldDB" id="A0A0C2X7V1"/>
<proteinExistence type="predicted"/>
<accession>A0A0C2X7V1</accession>
<gene>
    <name evidence="1" type="ORF">M378DRAFT_622521</name>
</gene>
<keyword evidence="2" id="KW-1185">Reference proteome</keyword>
<dbReference type="InParanoid" id="A0A0C2X7V1"/>
<dbReference type="EMBL" id="KN818224">
    <property type="protein sequence ID" value="KIL70427.1"/>
    <property type="molecule type" value="Genomic_DNA"/>
</dbReference>